<dbReference type="RefSeq" id="WP_284920803.1">
    <property type="nucleotide sequence ID" value="NZ_CP126980.1"/>
</dbReference>
<dbReference type="PANTHER" id="PTHR43441">
    <property type="entry name" value="RIBOSOMAL-PROTEIN-SERINE ACETYLTRANSFERASE"/>
    <property type="match status" value="1"/>
</dbReference>
<dbReference type="EMBL" id="CP126980">
    <property type="protein sequence ID" value="WIM99365.1"/>
    <property type="molecule type" value="Genomic_DNA"/>
</dbReference>
<proteinExistence type="predicted"/>
<evidence type="ECO:0000313" key="2">
    <source>
        <dbReference type="EMBL" id="WIM99365.1"/>
    </source>
</evidence>
<dbReference type="Pfam" id="PF13302">
    <property type="entry name" value="Acetyltransf_3"/>
    <property type="match status" value="1"/>
</dbReference>
<dbReference type="Proteomes" id="UP001240150">
    <property type="component" value="Chromosome"/>
</dbReference>
<dbReference type="Gene3D" id="3.40.630.30">
    <property type="match status" value="1"/>
</dbReference>
<dbReference type="SUPFAM" id="SSF55729">
    <property type="entry name" value="Acyl-CoA N-acyltransferases (Nat)"/>
    <property type="match status" value="1"/>
</dbReference>
<organism evidence="2 3">
    <name type="scientific">Actinoplanes oblitus</name>
    <dbReference type="NCBI Taxonomy" id="3040509"/>
    <lineage>
        <taxon>Bacteria</taxon>
        <taxon>Bacillati</taxon>
        <taxon>Actinomycetota</taxon>
        <taxon>Actinomycetes</taxon>
        <taxon>Micromonosporales</taxon>
        <taxon>Micromonosporaceae</taxon>
        <taxon>Actinoplanes</taxon>
    </lineage>
</organism>
<name>A0ABY8WR89_9ACTN</name>
<accession>A0ABY8WR89</accession>
<protein>
    <submittedName>
        <fullName evidence="2">GNAT family protein</fullName>
        <ecNumber evidence="2">2.-.-.-</ecNumber>
    </submittedName>
</protein>
<dbReference type="EC" id="2.-.-.-" evidence="2"/>
<evidence type="ECO:0000313" key="3">
    <source>
        <dbReference type="Proteomes" id="UP001240150"/>
    </source>
</evidence>
<keyword evidence="2" id="KW-0808">Transferase</keyword>
<reference evidence="2 3" key="1">
    <citation type="submission" date="2023-06" db="EMBL/GenBank/DDBJ databases">
        <authorList>
            <person name="Yushchuk O."/>
            <person name="Binda E."/>
            <person name="Ruckert-Reed C."/>
            <person name="Fedorenko V."/>
            <person name="Kalinowski J."/>
            <person name="Marinelli F."/>
        </authorList>
    </citation>
    <scope>NUCLEOTIDE SEQUENCE [LARGE SCALE GENOMIC DNA]</scope>
    <source>
        <strain evidence="2 3">NRRL 3884</strain>
    </source>
</reference>
<feature type="domain" description="N-acetyltransferase" evidence="1">
    <location>
        <begin position="6"/>
        <end position="170"/>
    </location>
</feature>
<dbReference type="InterPro" id="IPR000182">
    <property type="entry name" value="GNAT_dom"/>
</dbReference>
<dbReference type="CDD" id="cd04301">
    <property type="entry name" value="NAT_SF"/>
    <property type="match status" value="1"/>
</dbReference>
<dbReference type="InterPro" id="IPR016181">
    <property type="entry name" value="Acyl_CoA_acyltransferase"/>
</dbReference>
<dbReference type="InterPro" id="IPR051908">
    <property type="entry name" value="Ribosomal_N-acetyltransferase"/>
</dbReference>
<dbReference type="GO" id="GO:0016740">
    <property type="term" value="F:transferase activity"/>
    <property type="evidence" value="ECO:0007669"/>
    <property type="project" value="UniProtKB-KW"/>
</dbReference>
<dbReference type="PANTHER" id="PTHR43441:SF2">
    <property type="entry name" value="FAMILY ACETYLTRANSFERASE, PUTATIVE (AFU_ORTHOLOGUE AFUA_7G00850)-RELATED"/>
    <property type="match status" value="1"/>
</dbReference>
<dbReference type="PROSITE" id="PS51186">
    <property type="entry name" value="GNAT"/>
    <property type="match status" value="1"/>
</dbReference>
<keyword evidence="3" id="KW-1185">Reference proteome</keyword>
<sequence>MAGVDVALRPVRAADFWILERQSVEPDAGGIFNWSGFRDVAATRRRLTENGLLGEENGCLVVWAGDEATGTVVWRRVHYGTPNWSCWNIGVSILPEHRARGIGTRAQMTLVRYLFDTSPVQRIEAHTDVENVPEQRALARIGFVREGLLRSVQFREGRWRDMYLYAMTRQDYGGVTR</sequence>
<evidence type="ECO:0000259" key="1">
    <source>
        <dbReference type="PROSITE" id="PS51186"/>
    </source>
</evidence>
<gene>
    <name evidence="2" type="ORF">ACTOB_003015</name>
</gene>